<evidence type="ECO:0000313" key="1">
    <source>
        <dbReference type="EMBL" id="WGS64362.1"/>
    </source>
</evidence>
<proteinExistence type="predicted"/>
<reference evidence="1 2" key="1">
    <citation type="submission" date="2021-02" db="EMBL/GenBank/DDBJ databases">
        <title>Characterization of Marinitoga sp. nov. str. BP5-C20A.</title>
        <authorList>
            <person name="Erauso G."/>
            <person name="Postec A."/>
        </authorList>
    </citation>
    <scope>NUCLEOTIDE SEQUENCE [LARGE SCALE GENOMIC DNA]</scope>
    <source>
        <strain evidence="1 2">BP5-C20A</strain>
    </source>
</reference>
<accession>A0ABY8PP12</accession>
<dbReference type="RefSeq" id="WP_280997957.1">
    <property type="nucleotide sequence ID" value="NZ_CP069362.1"/>
</dbReference>
<name>A0ABY8PP12_9BACT</name>
<organism evidence="1 2">
    <name type="scientific">Marinitoga aeolica</name>
    <dbReference type="NCBI Taxonomy" id="2809031"/>
    <lineage>
        <taxon>Bacteria</taxon>
        <taxon>Thermotogati</taxon>
        <taxon>Thermotogota</taxon>
        <taxon>Thermotogae</taxon>
        <taxon>Petrotogales</taxon>
        <taxon>Petrotogaceae</taxon>
        <taxon>Marinitoga</taxon>
    </lineage>
</organism>
<sequence length="53" mass="6398">MTRIEPEDFILERISYVSYATSNNILEKDLIELNNYQRNLIHVYFNSKIIIHI</sequence>
<dbReference type="Proteomes" id="UP001232493">
    <property type="component" value="Chromosome"/>
</dbReference>
<protein>
    <submittedName>
        <fullName evidence="1">Uncharacterized protein</fullName>
    </submittedName>
</protein>
<dbReference type="EMBL" id="CP069362">
    <property type="protein sequence ID" value="WGS64362.1"/>
    <property type="molecule type" value="Genomic_DNA"/>
</dbReference>
<keyword evidence="2" id="KW-1185">Reference proteome</keyword>
<evidence type="ECO:0000313" key="2">
    <source>
        <dbReference type="Proteomes" id="UP001232493"/>
    </source>
</evidence>
<gene>
    <name evidence="1" type="ORF">JRV97_08270</name>
</gene>